<feature type="signal peptide" evidence="5">
    <location>
        <begin position="1"/>
        <end position="28"/>
    </location>
</feature>
<evidence type="ECO:0000259" key="6">
    <source>
        <dbReference type="Pfam" id="PF13458"/>
    </source>
</evidence>
<feature type="chain" id="PRO_5037579351" evidence="5">
    <location>
        <begin position="29"/>
        <end position="395"/>
    </location>
</feature>
<keyword evidence="4" id="KW-0029">Amino-acid transport</keyword>
<dbReference type="EMBL" id="JAEKJZ010000001">
    <property type="protein sequence ID" value="MBN9670126.1"/>
    <property type="molecule type" value="Genomic_DNA"/>
</dbReference>
<evidence type="ECO:0000256" key="4">
    <source>
        <dbReference type="ARBA" id="ARBA00022970"/>
    </source>
</evidence>
<evidence type="ECO:0000256" key="1">
    <source>
        <dbReference type="ARBA" id="ARBA00010062"/>
    </source>
</evidence>
<dbReference type="InterPro" id="IPR051010">
    <property type="entry name" value="BCAA_transport"/>
</dbReference>
<protein>
    <submittedName>
        <fullName evidence="7">ABC transporter substrate-binding protein</fullName>
    </submittedName>
</protein>
<dbReference type="InterPro" id="IPR000709">
    <property type="entry name" value="Leu_Ile_Val-bd"/>
</dbReference>
<comment type="similarity">
    <text evidence="1">Belongs to the leucine-binding protein family.</text>
</comment>
<dbReference type="AlphaFoldDB" id="A0A939EB55"/>
<evidence type="ECO:0000256" key="2">
    <source>
        <dbReference type="ARBA" id="ARBA00022448"/>
    </source>
</evidence>
<sequence>MKRWIRQLAANAVALAVIVATFGQTTQAQEPPVVRIGLMATLSGPAAVYGEHMRDGFLLAVDQANGALGGLETRVIVVDDKLDPDYALKQATKLIEENGVDFFVGVNFSKVMLAVHDPVVRTKTPFIGTHSGPAPVAGRGCSRYFFSTAEQDDQVHETMGRYASVKGFRRVVTIAPDFEAARNAVAAFRRHYSGQLAREIYPKLGKTDFSEEFSQISEIEPDAIYAYMPGGMGVALVKQFHTSGMKGAVPFLSAQTIDAVSLPYTKETAEGLFSASSWAPNLDNPANKRFVMEFSRKYKYSPSVYAAQGYDAGRLIHFALELTGGSKDAEAMLSILQSAPFESVRGDFRFNSNQFPVQDFYLVEGVQRTKRLFEMEAVARVFDDVGDAYSGSCRM</sequence>
<keyword evidence="2" id="KW-0813">Transport</keyword>
<dbReference type="PANTHER" id="PTHR30483">
    <property type="entry name" value="LEUCINE-SPECIFIC-BINDING PROTEIN"/>
    <property type="match status" value="1"/>
</dbReference>
<organism evidence="7 8">
    <name type="scientific">Roseibium aggregatum</name>
    <dbReference type="NCBI Taxonomy" id="187304"/>
    <lineage>
        <taxon>Bacteria</taxon>
        <taxon>Pseudomonadati</taxon>
        <taxon>Pseudomonadota</taxon>
        <taxon>Alphaproteobacteria</taxon>
        <taxon>Hyphomicrobiales</taxon>
        <taxon>Stappiaceae</taxon>
        <taxon>Roseibium</taxon>
    </lineage>
</organism>
<dbReference type="Proteomes" id="UP000664096">
    <property type="component" value="Unassembled WGS sequence"/>
</dbReference>
<dbReference type="InterPro" id="IPR028082">
    <property type="entry name" value="Peripla_BP_I"/>
</dbReference>
<name>A0A939EB55_9HYPH</name>
<dbReference type="InterPro" id="IPR028081">
    <property type="entry name" value="Leu-bd"/>
</dbReference>
<dbReference type="RefSeq" id="WP_207139638.1">
    <property type="nucleotide sequence ID" value="NZ_JAEKJZ010000001.1"/>
</dbReference>
<evidence type="ECO:0000313" key="8">
    <source>
        <dbReference type="Proteomes" id="UP000664096"/>
    </source>
</evidence>
<dbReference type="SUPFAM" id="SSF53822">
    <property type="entry name" value="Periplasmic binding protein-like I"/>
    <property type="match status" value="1"/>
</dbReference>
<reference evidence="7" key="1">
    <citation type="submission" date="2020-12" db="EMBL/GenBank/DDBJ databases">
        <title>Oil enriched cultivation method for isolating marine PHA-producing bacteria.</title>
        <authorList>
            <person name="Zheng W."/>
            <person name="Yu S."/>
            <person name="Huang Y."/>
        </authorList>
    </citation>
    <scope>NUCLEOTIDE SEQUENCE</scope>
    <source>
        <strain evidence="7">SY-2-12</strain>
    </source>
</reference>
<evidence type="ECO:0000256" key="3">
    <source>
        <dbReference type="ARBA" id="ARBA00022729"/>
    </source>
</evidence>
<dbReference type="PRINTS" id="PR00337">
    <property type="entry name" value="LEUILEVALBP"/>
</dbReference>
<dbReference type="Gene3D" id="3.40.50.2300">
    <property type="match status" value="2"/>
</dbReference>
<dbReference type="PANTHER" id="PTHR30483:SF6">
    <property type="entry name" value="PERIPLASMIC BINDING PROTEIN OF ABC TRANSPORTER FOR NATURAL AMINO ACIDS"/>
    <property type="match status" value="1"/>
</dbReference>
<evidence type="ECO:0000256" key="5">
    <source>
        <dbReference type="SAM" id="SignalP"/>
    </source>
</evidence>
<gene>
    <name evidence="7" type="ORF">JF539_07230</name>
</gene>
<dbReference type="Pfam" id="PF13458">
    <property type="entry name" value="Peripla_BP_6"/>
    <property type="match status" value="1"/>
</dbReference>
<dbReference type="GO" id="GO:0006865">
    <property type="term" value="P:amino acid transport"/>
    <property type="evidence" value="ECO:0007669"/>
    <property type="project" value="UniProtKB-KW"/>
</dbReference>
<comment type="caution">
    <text evidence="7">The sequence shown here is derived from an EMBL/GenBank/DDBJ whole genome shotgun (WGS) entry which is preliminary data.</text>
</comment>
<keyword evidence="3 5" id="KW-0732">Signal</keyword>
<evidence type="ECO:0000313" key="7">
    <source>
        <dbReference type="EMBL" id="MBN9670126.1"/>
    </source>
</evidence>
<accession>A0A939EB55</accession>
<proteinExistence type="inferred from homology"/>
<feature type="domain" description="Leucine-binding protein" evidence="6">
    <location>
        <begin position="34"/>
        <end position="366"/>
    </location>
</feature>